<reference evidence="3 4" key="1">
    <citation type="journal article" date="2018" name="Front. Plant Sci.">
        <title>Red Clover (Trifolium pratense) and Zigzag Clover (T. medium) - A Picture of Genomic Similarities and Differences.</title>
        <authorList>
            <person name="Dluhosova J."/>
            <person name="Istvanek J."/>
            <person name="Nedelnik J."/>
            <person name="Repkova J."/>
        </authorList>
    </citation>
    <scope>NUCLEOTIDE SEQUENCE [LARGE SCALE GENOMIC DNA]</scope>
    <source>
        <strain evidence="4">cv. 10/8</strain>
        <tissue evidence="3">Leaf</tissue>
    </source>
</reference>
<comment type="caution">
    <text evidence="3">The sequence shown here is derived from an EMBL/GenBank/DDBJ whole genome shotgun (WGS) entry which is preliminary data.</text>
</comment>
<comment type="similarity">
    <text evidence="1">Belongs to the CBF/MAK21 family.</text>
</comment>
<dbReference type="GO" id="GO:0005730">
    <property type="term" value="C:nucleolus"/>
    <property type="evidence" value="ECO:0007669"/>
    <property type="project" value="TreeGrafter"/>
</dbReference>
<dbReference type="EMBL" id="LXQA010170392">
    <property type="protein sequence ID" value="MCI29118.1"/>
    <property type="molecule type" value="Genomic_DNA"/>
</dbReference>
<organism evidence="3 4">
    <name type="scientific">Trifolium medium</name>
    <dbReference type="NCBI Taxonomy" id="97028"/>
    <lineage>
        <taxon>Eukaryota</taxon>
        <taxon>Viridiplantae</taxon>
        <taxon>Streptophyta</taxon>
        <taxon>Embryophyta</taxon>
        <taxon>Tracheophyta</taxon>
        <taxon>Spermatophyta</taxon>
        <taxon>Magnoliopsida</taxon>
        <taxon>eudicotyledons</taxon>
        <taxon>Gunneridae</taxon>
        <taxon>Pentapetalae</taxon>
        <taxon>rosids</taxon>
        <taxon>fabids</taxon>
        <taxon>Fabales</taxon>
        <taxon>Fabaceae</taxon>
        <taxon>Papilionoideae</taxon>
        <taxon>50 kb inversion clade</taxon>
        <taxon>NPAAA clade</taxon>
        <taxon>Hologalegina</taxon>
        <taxon>IRL clade</taxon>
        <taxon>Trifolieae</taxon>
        <taxon>Trifolium</taxon>
    </lineage>
</organism>
<dbReference type="AlphaFoldDB" id="A0A392QXU7"/>
<evidence type="ECO:0000256" key="1">
    <source>
        <dbReference type="ARBA" id="ARBA00007797"/>
    </source>
</evidence>
<dbReference type="PANTHER" id="PTHR14428">
    <property type="entry name" value="NUCLEOLAR COMPLEX PROTEIN 3"/>
    <property type="match status" value="1"/>
</dbReference>
<dbReference type="GO" id="GO:0006270">
    <property type="term" value="P:DNA replication initiation"/>
    <property type="evidence" value="ECO:0007669"/>
    <property type="project" value="TreeGrafter"/>
</dbReference>
<dbReference type="PANTHER" id="PTHR14428:SF5">
    <property type="entry name" value="NUCLEOLAR COMPLEX PROTEIN 3 HOMOLOG"/>
    <property type="match status" value="1"/>
</dbReference>
<evidence type="ECO:0000313" key="3">
    <source>
        <dbReference type="EMBL" id="MCI29118.1"/>
    </source>
</evidence>
<dbReference type="InterPro" id="IPR016903">
    <property type="entry name" value="Nucleolar_cplx-assoc_3"/>
</dbReference>
<evidence type="ECO:0000259" key="2">
    <source>
        <dbReference type="Pfam" id="PF03914"/>
    </source>
</evidence>
<accession>A0A392QXU7</accession>
<protein>
    <submittedName>
        <fullName evidence="3">Nucleolar complex protein 3</fullName>
    </submittedName>
</protein>
<dbReference type="Proteomes" id="UP000265520">
    <property type="component" value="Unassembled WGS sequence"/>
</dbReference>
<sequence length="67" mass="7142">MLCDDRQHDMQKAAAFIKRLATLSLCVGSADTMAALVTVKHLLLKNVKCRNLLENDTGGGSVSGTIP</sequence>
<dbReference type="Pfam" id="PF03914">
    <property type="entry name" value="CBF"/>
    <property type="match status" value="1"/>
</dbReference>
<keyword evidence="4" id="KW-1185">Reference proteome</keyword>
<feature type="non-terminal residue" evidence="3">
    <location>
        <position position="67"/>
    </location>
</feature>
<evidence type="ECO:0000313" key="4">
    <source>
        <dbReference type="Proteomes" id="UP000265520"/>
    </source>
</evidence>
<proteinExistence type="inferred from homology"/>
<feature type="domain" description="CCAAT-binding factor" evidence="2">
    <location>
        <begin position="7"/>
        <end position="57"/>
    </location>
</feature>
<dbReference type="GO" id="GO:0003682">
    <property type="term" value="F:chromatin binding"/>
    <property type="evidence" value="ECO:0007669"/>
    <property type="project" value="TreeGrafter"/>
</dbReference>
<name>A0A392QXU7_9FABA</name>
<dbReference type="InterPro" id="IPR005612">
    <property type="entry name" value="CCAAT-binding_factor"/>
</dbReference>